<evidence type="ECO:0000313" key="1">
    <source>
        <dbReference type="EMBL" id="AVO39675.1"/>
    </source>
</evidence>
<name>A0A2S0MUX4_9RHOB</name>
<keyword evidence="2" id="KW-1185">Reference proteome</keyword>
<reference evidence="2" key="1">
    <citation type="submission" date="2018-03" db="EMBL/GenBank/DDBJ databases">
        <title>Genomic analysis of the strain SH-1 isolated from shrimp intestine.</title>
        <authorList>
            <person name="Kim Y.-S."/>
            <person name="Kim S.-E."/>
            <person name="Kim K.-H."/>
        </authorList>
    </citation>
    <scope>NUCLEOTIDE SEQUENCE [LARGE SCALE GENOMIC DNA]</scope>
    <source>
        <strain evidence="2">SH-1</strain>
    </source>
</reference>
<dbReference type="NCBIfam" id="NF041384">
    <property type="entry name" value="YHS_seleno_dom"/>
    <property type="match status" value="1"/>
</dbReference>
<sequence length="138" mass="15938">MLIAGGWQVARAEVALYYAEGGTAISGYDPVSYFRDDAPRRGRAEYSLTWKRVTWLFASAENRDAFEADPRAYAPQFGGFCAYAMSRGRKSMTNPLAWWIQDGRLYLIHDLDLRDRWMRDIAGNVARAREHWPTVRRN</sequence>
<dbReference type="Proteomes" id="UP000237655">
    <property type="component" value="Chromosome"/>
</dbReference>
<evidence type="ECO:0000313" key="2">
    <source>
        <dbReference type="Proteomes" id="UP000237655"/>
    </source>
</evidence>
<dbReference type="AlphaFoldDB" id="A0A2S0MUX4"/>
<proteinExistence type="predicted"/>
<dbReference type="KEGG" id="thas:C6Y53_06290"/>
<dbReference type="EMBL" id="CP027665">
    <property type="protein sequence ID" value="AVO39675.1"/>
    <property type="molecule type" value="Genomic_DNA"/>
</dbReference>
<gene>
    <name evidence="1" type="ORF">C6Y53_06290</name>
</gene>
<protein>
    <submittedName>
        <fullName evidence="1">YHS domain protein</fullName>
    </submittedName>
</protein>
<organism evidence="1 2">
    <name type="scientific">Pukyongiella litopenaei</name>
    <dbReference type="NCBI Taxonomy" id="2605946"/>
    <lineage>
        <taxon>Bacteria</taxon>
        <taxon>Pseudomonadati</taxon>
        <taxon>Pseudomonadota</taxon>
        <taxon>Alphaproteobacteria</taxon>
        <taxon>Rhodobacterales</taxon>
        <taxon>Paracoccaceae</taxon>
        <taxon>Pukyongiella</taxon>
    </lineage>
</organism>
<accession>A0A2S0MUX4</accession>